<dbReference type="InterPro" id="IPR050736">
    <property type="entry name" value="Sensor_HK_Regulatory"/>
</dbReference>
<feature type="domain" description="Histidine kinase" evidence="8">
    <location>
        <begin position="200"/>
        <end position="416"/>
    </location>
</feature>
<accession>A0A4Q0M2W7</accession>
<dbReference type="InterPro" id="IPR005467">
    <property type="entry name" value="His_kinase_dom"/>
</dbReference>
<dbReference type="Gene3D" id="3.30.565.10">
    <property type="entry name" value="Histidine kinase-like ATPase, C-terminal domain"/>
    <property type="match status" value="1"/>
</dbReference>
<reference evidence="9 10" key="1">
    <citation type="submission" date="2018-12" db="EMBL/GenBank/DDBJ databases">
        <title>The Draft Genome Sequence of the Soil Bacterium Pedobacter tournemirensis R1.</title>
        <authorList>
            <person name="He J."/>
        </authorList>
    </citation>
    <scope>NUCLEOTIDE SEQUENCE [LARGE SCALE GENOMIC DNA]</scope>
    <source>
        <strain evidence="9 10">R1</strain>
    </source>
</reference>
<keyword evidence="3" id="KW-0597">Phosphoprotein</keyword>
<keyword evidence="7" id="KW-0472">Membrane</keyword>
<evidence type="ECO:0000256" key="4">
    <source>
        <dbReference type="ARBA" id="ARBA00022679"/>
    </source>
</evidence>
<keyword evidence="5 9" id="KW-0418">Kinase</keyword>
<dbReference type="SMART" id="SM00387">
    <property type="entry name" value="HATPase_c"/>
    <property type="match status" value="1"/>
</dbReference>
<dbReference type="PROSITE" id="PS50109">
    <property type="entry name" value="HIS_KIN"/>
    <property type="match status" value="1"/>
</dbReference>
<evidence type="ECO:0000256" key="5">
    <source>
        <dbReference type="ARBA" id="ARBA00022777"/>
    </source>
</evidence>
<comment type="caution">
    <text evidence="9">The sequence shown here is derived from an EMBL/GenBank/DDBJ whole genome shotgun (WGS) entry which is preliminary data.</text>
</comment>
<sequence length="416" mass="46749">MRARRMICLLLLQKSLHEMTELVNVTLENEMDLILAYKKAIRVAERLNLTISTQTTFATAVSEICRGIIEKTDTGVLSIGIMKEEIRYSLAAQISFGEDIVYNSSDEGFLYAQKLLPHLGIRTISGRTAIELKIGLPRSSGLNTAKINILIHFFNEEEPYTPYEEIKRKNSHLSQIAEERDEELRQTKIINEQKTEFISIASHELKTPVTIIKAYAQLALSTSKGQCPPLIQSYLSKIEAQSSKLTFLIQQLLDVSKIESGKFDYRLERVDLDTYLQETLSQIKLSIPNHQLSWELNCPINLKLDKLRIEQVLSNIIGNAAKYSSSESLIELKTYCNEDNHAIIAVSDKGIGISGGNLEKIFEKFFRDAEVIQKYSGLGMGLYISSKIIHGHGGRIWAESIPGKGATFCFSLPAES</sequence>
<evidence type="ECO:0000256" key="6">
    <source>
        <dbReference type="ARBA" id="ARBA00023012"/>
    </source>
</evidence>
<dbReference type="EC" id="2.7.13.3" evidence="2"/>
<evidence type="ECO:0000256" key="1">
    <source>
        <dbReference type="ARBA" id="ARBA00000085"/>
    </source>
</evidence>
<dbReference type="InterPro" id="IPR003661">
    <property type="entry name" value="HisK_dim/P_dom"/>
</dbReference>
<dbReference type="FunFam" id="3.30.565.10:FF:000006">
    <property type="entry name" value="Sensor histidine kinase WalK"/>
    <property type="match status" value="1"/>
</dbReference>
<gene>
    <name evidence="9" type="ORF">EKH83_20900</name>
</gene>
<keyword evidence="6" id="KW-0902">Two-component regulatory system</keyword>
<dbReference type="SMART" id="SM00388">
    <property type="entry name" value="HisKA"/>
    <property type="match status" value="1"/>
</dbReference>
<dbReference type="CDD" id="cd00082">
    <property type="entry name" value="HisKA"/>
    <property type="match status" value="1"/>
</dbReference>
<dbReference type="InterPro" id="IPR003594">
    <property type="entry name" value="HATPase_dom"/>
</dbReference>
<proteinExistence type="predicted"/>
<evidence type="ECO:0000313" key="10">
    <source>
        <dbReference type="Proteomes" id="UP000290848"/>
    </source>
</evidence>
<dbReference type="EMBL" id="RXOC01000021">
    <property type="protein sequence ID" value="RXF67063.1"/>
    <property type="molecule type" value="Genomic_DNA"/>
</dbReference>
<comment type="catalytic activity">
    <reaction evidence="1">
        <text>ATP + protein L-histidine = ADP + protein N-phospho-L-histidine.</text>
        <dbReference type="EC" id="2.7.13.3"/>
    </reaction>
</comment>
<dbReference type="InterPro" id="IPR036097">
    <property type="entry name" value="HisK_dim/P_sf"/>
</dbReference>
<evidence type="ECO:0000259" key="8">
    <source>
        <dbReference type="PROSITE" id="PS50109"/>
    </source>
</evidence>
<keyword evidence="4" id="KW-0808">Transferase</keyword>
<dbReference type="Pfam" id="PF00512">
    <property type="entry name" value="HisKA"/>
    <property type="match status" value="1"/>
</dbReference>
<protein>
    <recommendedName>
        <fullName evidence="2">histidine kinase</fullName>
        <ecNumber evidence="2">2.7.13.3</ecNumber>
    </recommendedName>
</protein>
<dbReference type="SUPFAM" id="SSF47384">
    <property type="entry name" value="Homodimeric domain of signal transducing histidine kinase"/>
    <property type="match status" value="1"/>
</dbReference>
<dbReference type="Proteomes" id="UP000290848">
    <property type="component" value="Unassembled WGS sequence"/>
</dbReference>
<dbReference type="FunFam" id="1.10.287.130:FF:000001">
    <property type="entry name" value="Two-component sensor histidine kinase"/>
    <property type="match status" value="1"/>
</dbReference>
<organism evidence="9 10">
    <name type="scientific">Arcticibacter tournemirensis</name>
    <dbReference type="NCBI Taxonomy" id="699437"/>
    <lineage>
        <taxon>Bacteria</taxon>
        <taxon>Pseudomonadati</taxon>
        <taxon>Bacteroidota</taxon>
        <taxon>Sphingobacteriia</taxon>
        <taxon>Sphingobacteriales</taxon>
        <taxon>Sphingobacteriaceae</taxon>
        <taxon>Arcticibacter</taxon>
    </lineage>
</organism>
<dbReference type="Gene3D" id="1.10.287.130">
    <property type="match status" value="1"/>
</dbReference>
<dbReference type="AlphaFoldDB" id="A0A4Q0M2W7"/>
<dbReference type="PANTHER" id="PTHR43711">
    <property type="entry name" value="TWO-COMPONENT HISTIDINE KINASE"/>
    <property type="match status" value="1"/>
</dbReference>
<dbReference type="PRINTS" id="PR00344">
    <property type="entry name" value="BCTRLSENSOR"/>
</dbReference>
<dbReference type="SUPFAM" id="SSF55874">
    <property type="entry name" value="ATPase domain of HSP90 chaperone/DNA topoisomerase II/histidine kinase"/>
    <property type="match status" value="1"/>
</dbReference>
<dbReference type="InterPro" id="IPR036890">
    <property type="entry name" value="HATPase_C_sf"/>
</dbReference>
<evidence type="ECO:0000256" key="2">
    <source>
        <dbReference type="ARBA" id="ARBA00012438"/>
    </source>
</evidence>
<evidence type="ECO:0000313" key="9">
    <source>
        <dbReference type="EMBL" id="RXF67063.1"/>
    </source>
</evidence>
<dbReference type="InterPro" id="IPR004358">
    <property type="entry name" value="Sig_transdc_His_kin-like_C"/>
</dbReference>
<evidence type="ECO:0000256" key="7">
    <source>
        <dbReference type="ARBA" id="ARBA00023136"/>
    </source>
</evidence>
<evidence type="ECO:0000256" key="3">
    <source>
        <dbReference type="ARBA" id="ARBA00022553"/>
    </source>
</evidence>
<dbReference type="GO" id="GO:0000155">
    <property type="term" value="F:phosphorelay sensor kinase activity"/>
    <property type="evidence" value="ECO:0007669"/>
    <property type="project" value="InterPro"/>
</dbReference>
<dbReference type="PANTHER" id="PTHR43711:SF1">
    <property type="entry name" value="HISTIDINE KINASE 1"/>
    <property type="match status" value="1"/>
</dbReference>
<dbReference type="Pfam" id="PF02518">
    <property type="entry name" value="HATPase_c"/>
    <property type="match status" value="1"/>
</dbReference>
<name>A0A4Q0M2W7_9SPHI</name>